<evidence type="ECO:0000256" key="4">
    <source>
        <dbReference type="ARBA" id="ARBA00022840"/>
    </source>
</evidence>
<dbReference type="Pfam" id="PF07714">
    <property type="entry name" value="PK_Tyr_Ser-Thr"/>
    <property type="match status" value="2"/>
</dbReference>
<name>A0A9P6HMB7_9AGAM</name>
<keyword evidence="2" id="KW-0547">Nucleotide-binding</keyword>
<dbReference type="AlphaFoldDB" id="A0A9P6HMB7"/>
<evidence type="ECO:0000313" key="7">
    <source>
        <dbReference type="EMBL" id="KAF9789470.1"/>
    </source>
</evidence>
<dbReference type="InterPro" id="IPR011009">
    <property type="entry name" value="Kinase-like_dom_sf"/>
</dbReference>
<dbReference type="PANTHER" id="PTHR44329">
    <property type="entry name" value="SERINE/THREONINE-PROTEIN KINASE TNNI3K-RELATED"/>
    <property type="match status" value="1"/>
</dbReference>
<organism evidence="7 8">
    <name type="scientific">Thelephora terrestris</name>
    <dbReference type="NCBI Taxonomy" id="56493"/>
    <lineage>
        <taxon>Eukaryota</taxon>
        <taxon>Fungi</taxon>
        <taxon>Dikarya</taxon>
        <taxon>Basidiomycota</taxon>
        <taxon>Agaricomycotina</taxon>
        <taxon>Agaricomycetes</taxon>
        <taxon>Thelephorales</taxon>
        <taxon>Thelephoraceae</taxon>
        <taxon>Thelephora</taxon>
    </lineage>
</organism>
<dbReference type="GO" id="GO:0005524">
    <property type="term" value="F:ATP binding"/>
    <property type="evidence" value="ECO:0007669"/>
    <property type="project" value="UniProtKB-KW"/>
</dbReference>
<keyword evidence="3 7" id="KW-0418">Kinase</keyword>
<evidence type="ECO:0000256" key="1">
    <source>
        <dbReference type="ARBA" id="ARBA00022679"/>
    </source>
</evidence>
<dbReference type="EMBL" id="WIUZ02000003">
    <property type="protein sequence ID" value="KAF9789470.1"/>
    <property type="molecule type" value="Genomic_DNA"/>
</dbReference>
<evidence type="ECO:0000313" key="8">
    <source>
        <dbReference type="Proteomes" id="UP000736335"/>
    </source>
</evidence>
<sequence>MPLAPSHPILKKLCDLDRSLPGFHDQLSNVLYGEEYVRCTTNLQEDDLQWLVDFLDEVLQCIPHFSAASRKCLRELRSTCGNRTRLPTSYTLSSNLHVNLEPCNAGGFGDVHQGTLNGSLVCVKRVRLYSRQSPEKLTKTFCREAVMWKHLKHPNIVPLLGTTIEPLQLISTWMPSGELLDYLKSSNASRIVLRTVLLSDVAEGLYYLHSRNVIHGDLKGPNILVDDTGHARITDFGLAKVTQNLDSIRNGSTRDSGFTPRWTAPEVLMNGTHSKEADVFSFAMVMVEVFTGAVPFSDRPATAAMFETMNGKRPPRPTHPDFTAELWVLMEHCWNQDPCKRPEVVEVLSNLRGADRPTWRCLISDTLSTHERVSLIAMIFSDPNQVKAVANLSGEDAQTFVDKINEASSSCSTRFKPSHFLNQVLDNLAPQIRRKCIRYLHKICGCRALLPKSLEIPICYDPEVDPAFSDGLADVWKGKHGDRTVSAQVWRILSPGVDTKKIKERFCTVAVTWKALNHLNLLPLLGVTMTENKLVMVSELMLNDNVMEFMGKNPNVDRLALLRGVTRGLIYMHDHQIIHGDLKGVNVLIDNDGNARVAGFNMVTMASRQLATAPTPDEYGWIQWMSPELLDPEKFGLKNNHPTVKSDIYALAMVAHQVLSGQDPFFPCRDSEVAVMVLDGERPQRPVGEPFTNEIWNLLELCWKQQPNERPTAKRVLTGLGGVSSTTLLPSGADGEAETDTDDGQSTVSMESAEPGPEISITVESEPRGFFCPSLGLS</sequence>
<dbReference type="PANTHER" id="PTHR44329:SF288">
    <property type="entry name" value="MITOGEN-ACTIVATED PROTEIN KINASE KINASE KINASE 20"/>
    <property type="match status" value="1"/>
</dbReference>
<accession>A0A9P6HMB7</accession>
<evidence type="ECO:0000256" key="3">
    <source>
        <dbReference type="ARBA" id="ARBA00022777"/>
    </source>
</evidence>
<comment type="caution">
    <text evidence="7">The sequence shown here is derived from an EMBL/GenBank/DDBJ whole genome shotgun (WGS) entry which is preliminary data.</text>
</comment>
<dbReference type="InterPro" id="IPR008271">
    <property type="entry name" value="Ser/Thr_kinase_AS"/>
</dbReference>
<dbReference type="PRINTS" id="PR00109">
    <property type="entry name" value="TYRKINASE"/>
</dbReference>
<proteinExistence type="predicted"/>
<dbReference type="PROSITE" id="PS50011">
    <property type="entry name" value="PROTEIN_KINASE_DOM"/>
    <property type="match status" value="2"/>
</dbReference>
<reference evidence="7" key="2">
    <citation type="submission" date="2020-11" db="EMBL/GenBank/DDBJ databases">
        <authorList>
            <consortium name="DOE Joint Genome Institute"/>
            <person name="Kuo A."/>
            <person name="Miyauchi S."/>
            <person name="Kiss E."/>
            <person name="Drula E."/>
            <person name="Kohler A."/>
            <person name="Sanchez-Garcia M."/>
            <person name="Andreopoulos B."/>
            <person name="Barry K.W."/>
            <person name="Bonito G."/>
            <person name="Buee M."/>
            <person name="Carver A."/>
            <person name="Chen C."/>
            <person name="Cichocki N."/>
            <person name="Clum A."/>
            <person name="Culley D."/>
            <person name="Crous P.W."/>
            <person name="Fauchery L."/>
            <person name="Girlanda M."/>
            <person name="Hayes R."/>
            <person name="Keri Z."/>
            <person name="Labutti K."/>
            <person name="Lipzen A."/>
            <person name="Lombard V."/>
            <person name="Magnuson J."/>
            <person name="Maillard F."/>
            <person name="Morin E."/>
            <person name="Murat C."/>
            <person name="Nolan M."/>
            <person name="Ohm R."/>
            <person name="Pangilinan J."/>
            <person name="Pereira M."/>
            <person name="Perotto S."/>
            <person name="Peter M."/>
            <person name="Riley R."/>
            <person name="Sitrit Y."/>
            <person name="Stielow B."/>
            <person name="Szollosi G."/>
            <person name="Zifcakova L."/>
            <person name="Stursova M."/>
            <person name="Spatafora J.W."/>
            <person name="Tedersoo L."/>
            <person name="Vaario L.-M."/>
            <person name="Yamada A."/>
            <person name="Yan M."/>
            <person name="Wang P."/>
            <person name="Xu J."/>
            <person name="Bruns T."/>
            <person name="Baldrian P."/>
            <person name="Vilgalys R."/>
            <person name="Henrissat B."/>
            <person name="Grigoriev I.V."/>
            <person name="Hibbett D."/>
            <person name="Nagy L.G."/>
            <person name="Martin F.M."/>
        </authorList>
    </citation>
    <scope>NUCLEOTIDE SEQUENCE</scope>
    <source>
        <strain evidence="7">UH-Tt-Lm1</strain>
    </source>
</reference>
<dbReference type="GO" id="GO:0004674">
    <property type="term" value="F:protein serine/threonine kinase activity"/>
    <property type="evidence" value="ECO:0007669"/>
    <property type="project" value="TreeGrafter"/>
</dbReference>
<dbReference type="Gene3D" id="1.10.510.10">
    <property type="entry name" value="Transferase(Phosphotransferase) domain 1"/>
    <property type="match status" value="2"/>
</dbReference>
<feature type="domain" description="Protein kinase" evidence="6">
    <location>
        <begin position="97"/>
        <end position="359"/>
    </location>
</feature>
<feature type="region of interest" description="Disordered" evidence="5">
    <location>
        <begin position="725"/>
        <end position="757"/>
    </location>
</feature>
<evidence type="ECO:0000256" key="2">
    <source>
        <dbReference type="ARBA" id="ARBA00022741"/>
    </source>
</evidence>
<dbReference type="OrthoDB" id="346907at2759"/>
<gene>
    <name evidence="7" type="ORF">BJ322DRAFT_1105320</name>
</gene>
<evidence type="ECO:0000259" key="6">
    <source>
        <dbReference type="PROSITE" id="PS50011"/>
    </source>
</evidence>
<reference evidence="7" key="1">
    <citation type="journal article" date="2020" name="Nat. Commun.">
        <title>Large-scale genome sequencing of mycorrhizal fungi provides insights into the early evolution of symbiotic traits.</title>
        <authorList>
            <person name="Miyauchi S."/>
            <person name="Kiss E."/>
            <person name="Kuo A."/>
            <person name="Drula E."/>
            <person name="Kohler A."/>
            <person name="Sanchez-Garcia M."/>
            <person name="Morin E."/>
            <person name="Andreopoulos B."/>
            <person name="Barry K.W."/>
            <person name="Bonito G."/>
            <person name="Buee M."/>
            <person name="Carver A."/>
            <person name="Chen C."/>
            <person name="Cichocki N."/>
            <person name="Clum A."/>
            <person name="Culley D."/>
            <person name="Crous P.W."/>
            <person name="Fauchery L."/>
            <person name="Girlanda M."/>
            <person name="Hayes R.D."/>
            <person name="Keri Z."/>
            <person name="LaButti K."/>
            <person name="Lipzen A."/>
            <person name="Lombard V."/>
            <person name="Magnuson J."/>
            <person name="Maillard F."/>
            <person name="Murat C."/>
            <person name="Nolan M."/>
            <person name="Ohm R.A."/>
            <person name="Pangilinan J."/>
            <person name="Pereira M.F."/>
            <person name="Perotto S."/>
            <person name="Peter M."/>
            <person name="Pfister S."/>
            <person name="Riley R."/>
            <person name="Sitrit Y."/>
            <person name="Stielow J.B."/>
            <person name="Szollosi G."/>
            <person name="Zifcakova L."/>
            <person name="Stursova M."/>
            <person name="Spatafora J.W."/>
            <person name="Tedersoo L."/>
            <person name="Vaario L.M."/>
            <person name="Yamada A."/>
            <person name="Yan M."/>
            <person name="Wang P."/>
            <person name="Xu J."/>
            <person name="Bruns T."/>
            <person name="Baldrian P."/>
            <person name="Vilgalys R."/>
            <person name="Dunand C."/>
            <person name="Henrissat B."/>
            <person name="Grigoriev I.V."/>
            <person name="Hibbett D."/>
            <person name="Nagy L.G."/>
            <person name="Martin F.M."/>
        </authorList>
    </citation>
    <scope>NUCLEOTIDE SEQUENCE</scope>
    <source>
        <strain evidence="7">UH-Tt-Lm1</strain>
    </source>
</reference>
<dbReference type="InterPro" id="IPR000719">
    <property type="entry name" value="Prot_kinase_dom"/>
</dbReference>
<keyword evidence="4" id="KW-0067">ATP-binding</keyword>
<dbReference type="SMART" id="SM00220">
    <property type="entry name" value="S_TKc"/>
    <property type="match status" value="2"/>
</dbReference>
<keyword evidence="8" id="KW-1185">Reference proteome</keyword>
<dbReference type="SUPFAM" id="SSF56112">
    <property type="entry name" value="Protein kinase-like (PK-like)"/>
    <property type="match status" value="2"/>
</dbReference>
<dbReference type="InterPro" id="IPR001245">
    <property type="entry name" value="Ser-Thr/Tyr_kinase_cat_dom"/>
</dbReference>
<dbReference type="Proteomes" id="UP000736335">
    <property type="component" value="Unassembled WGS sequence"/>
</dbReference>
<dbReference type="InterPro" id="IPR051681">
    <property type="entry name" value="Ser/Thr_Kinases-Pseudokinases"/>
</dbReference>
<keyword evidence="1" id="KW-0808">Transferase</keyword>
<feature type="domain" description="Protein kinase" evidence="6">
    <location>
        <begin position="461"/>
        <end position="728"/>
    </location>
</feature>
<dbReference type="PROSITE" id="PS00108">
    <property type="entry name" value="PROTEIN_KINASE_ST"/>
    <property type="match status" value="2"/>
</dbReference>
<protein>
    <submittedName>
        <fullName evidence="7">Kinase-like domain-containing protein</fullName>
    </submittedName>
</protein>
<evidence type="ECO:0000256" key="5">
    <source>
        <dbReference type="SAM" id="MobiDB-lite"/>
    </source>
</evidence>